<evidence type="ECO:0000256" key="5">
    <source>
        <dbReference type="ARBA" id="ARBA00022801"/>
    </source>
</evidence>
<dbReference type="InterPro" id="IPR008979">
    <property type="entry name" value="Galactose-bd-like_sf"/>
</dbReference>
<dbReference type="EC" id="3.2.1.51" evidence="3"/>
<dbReference type="PRINTS" id="PR00741">
    <property type="entry name" value="GLHYDRLASE29"/>
</dbReference>
<reference evidence="9 10" key="1">
    <citation type="submission" date="2024-06" db="EMBL/GenBank/DDBJ databases">
        <title>Genomic Encyclopedia of Type Strains, Phase V (KMG-V): Genome sequencing to study the core and pangenomes of soil and plant-associated prokaryotes.</title>
        <authorList>
            <person name="Whitman W."/>
        </authorList>
    </citation>
    <scope>NUCLEOTIDE SEQUENCE [LARGE SCALE GENOMIC DNA]</scope>
    <source>
        <strain evidence="9 10">NE40</strain>
    </source>
</reference>
<dbReference type="InterPro" id="IPR013780">
    <property type="entry name" value="Glyco_hydro_b"/>
</dbReference>
<dbReference type="RefSeq" id="WP_354007950.1">
    <property type="nucleotide sequence ID" value="NZ_JBEWTA010000001.1"/>
</dbReference>
<evidence type="ECO:0000313" key="9">
    <source>
        <dbReference type="EMBL" id="MET4757824.1"/>
    </source>
</evidence>
<accession>A0ABV2SJ91</accession>
<evidence type="ECO:0000256" key="1">
    <source>
        <dbReference type="ARBA" id="ARBA00004071"/>
    </source>
</evidence>
<protein>
    <recommendedName>
        <fullName evidence="3">alpha-L-fucosidase</fullName>
        <ecNumber evidence="3">3.2.1.51</ecNumber>
    </recommendedName>
</protein>
<comment type="function">
    <text evidence="1">Alpha-L-fucosidase is responsible for hydrolyzing the alpha-1,6-linked fucose joined to the reducing-end N-acetylglucosamine of the carbohydrate moieties of glycoproteins.</text>
</comment>
<organism evidence="9 10">
    <name type="scientific">Endozoicomonas lisbonensis</name>
    <dbReference type="NCBI Taxonomy" id="3120522"/>
    <lineage>
        <taxon>Bacteria</taxon>
        <taxon>Pseudomonadati</taxon>
        <taxon>Pseudomonadota</taxon>
        <taxon>Gammaproteobacteria</taxon>
        <taxon>Oceanospirillales</taxon>
        <taxon>Endozoicomonadaceae</taxon>
        <taxon>Endozoicomonas</taxon>
    </lineage>
</organism>
<dbReference type="InterPro" id="IPR017853">
    <property type="entry name" value="GH"/>
</dbReference>
<dbReference type="SMART" id="SM00812">
    <property type="entry name" value="Alpha_L_fucos"/>
    <property type="match status" value="1"/>
</dbReference>
<keyword evidence="6" id="KW-0326">Glycosidase</keyword>
<feature type="chain" id="PRO_5046829118" description="alpha-L-fucosidase" evidence="7">
    <location>
        <begin position="36"/>
        <end position="886"/>
    </location>
</feature>
<dbReference type="InterPro" id="IPR016286">
    <property type="entry name" value="FUC_metazoa-typ"/>
</dbReference>
<evidence type="ECO:0000256" key="2">
    <source>
        <dbReference type="ARBA" id="ARBA00007951"/>
    </source>
</evidence>
<feature type="domain" description="Glycoside hydrolase family 29 N-terminal" evidence="8">
    <location>
        <begin position="52"/>
        <end position="374"/>
    </location>
</feature>
<evidence type="ECO:0000259" key="8">
    <source>
        <dbReference type="Pfam" id="PF01120"/>
    </source>
</evidence>
<dbReference type="Gene3D" id="2.60.120.260">
    <property type="entry name" value="Galactose-binding domain-like"/>
    <property type="match status" value="2"/>
</dbReference>
<gene>
    <name evidence="9" type="ORF">V5J35_003016</name>
</gene>
<proteinExistence type="inferred from homology"/>
<evidence type="ECO:0000256" key="7">
    <source>
        <dbReference type="SAM" id="SignalP"/>
    </source>
</evidence>
<dbReference type="InterPro" id="IPR000933">
    <property type="entry name" value="Glyco_hydro_29"/>
</dbReference>
<name>A0ABV2SJ91_9GAMM</name>
<dbReference type="PANTHER" id="PTHR10030:SF37">
    <property type="entry name" value="ALPHA-L-FUCOSIDASE-RELATED"/>
    <property type="match status" value="1"/>
</dbReference>
<dbReference type="Gene3D" id="3.20.20.80">
    <property type="entry name" value="Glycosidases"/>
    <property type="match status" value="1"/>
</dbReference>
<keyword evidence="10" id="KW-1185">Reference proteome</keyword>
<dbReference type="PROSITE" id="PS51257">
    <property type="entry name" value="PROKAR_LIPOPROTEIN"/>
    <property type="match status" value="1"/>
</dbReference>
<comment type="similarity">
    <text evidence="2">Belongs to the glycosyl hydrolase 29 family.</text>
</comment>
<dbReference type="Proteomes" id="UP001549366">
    <property type="component" value="Unassembled WGS sequence"/>
</dbReference>
<evidence type="ECO:0000256" key="3">
    <source>
        <dbReference type="ARBA" id="ARBA00012662"/>
    </source>
</evidence>
<dbReference type="PANTHER" id="PTHR10030">
    <property type="entry name" value="ALPHA-L-FUCOSIDASE"/>
    <property type="match status" value="1"/>
</dbReference>
<dbReference type="Gene3D" id="2.60.40.1180">
    <property type="entry name" value="Golgi alpha-mannosidase II"/>
    <property type="match status" value="1"/>
</dbReference>
<dbReference type="SUPFAM" id="SSF51445">
    <property type="entry name" value="(Trans)glycosidases"/>
    <property type="match status" value="1"/>
</dbReference>
<dbReference type="SUPFAM" id="SSF49785">
    <property type="entry name" value="Galactose-binding domain-like"/>
    <property type="match status" value="1"/>
</dbReference>
<evidence type="ECO:0000313" key="10">
    <source>
        <dbReference type="Proteomes" id="UP001549366"/>
    </source>
</evidence>
<comment type="caution">
    <text evidence="9">The sequence shown here is derived from an EMBL/GenBank/DDBJ whole genome shotgun (WGS) entry which is preliminary data.</text>
</comment>
<keyword evidence="4 7" id="KW-0732">Signal</keyword>
<feature type="signal peptide" evidence="7">
    <location>
        <begin position="1"/>
        <end position="35"/>
    </location>
</feature>
<dbReference type="InterPro" id="IPR057739">
    <property type="entry name" value="Glyco_hydro_29_N"/>
</dbReference>
<dbReference type="EMBL" id="JBEWTB010000002">
    <property type="protein sequence ID" value="MET4757824.1"/>
    <property type="molecule type" value="Genomic_DNA"/>
</dbReference>
<dbReference type="Pfam" id="PF01120">
    <property type="entry name" value="Alpha_L_fucos"/>
    <property type="match status" value="1"/>
</dbReference>
<sequence length="886" mass="99705">MKPVLSASSAKSTFHLTLLASCLASLLLQPSPLQADQEPLMAGGQDLNATRDDRMAWFRDAKFGMFIHWGVYSMFEGEYQGVPSPRYAEWIWNNARIPAKEYMDTGKAFNPVAYDPVEWAKMAKDAGMTYMVITAKHHDGFAMFDTEVSDWGVNNTEWGKDVIAPLKEAANEEGLRFGMYYSQSLDWGNHGDEGGTHWDRSYTEYSRDKSEWPVRFNQYMEDIAKPQVAELTTNYGEVDMFWWDMPKNITDGQAQDLADILWGNQPNIVSNGRLTRTGATFDYGDFDTHEQSIPPVPQLETYWESCMTMNNTWGYRVSDDDWKSTSELIHNLTGVVSKGGNYLLNIGPKADGSFPQPSIDRLRDIGEWMKVNGEAIHGTTATPFLFQQAFRGATTQRIHDDGVTLYLHVYEWPKNGELTVLGVTNKEVGAYLLADEKRTPLKVTHGENTLRIAVPEQAPDQYSSTVVLEVKGELQLEEVTGVMTANGMVLRSLDAEAEGVEYNDWHNSLMDWTDTNGSASWEVDFAEPGRYAVQMFHGNMEESHMQLSVGEDKTSLIIPASGDTNMRRKYAKPSIIGEVKISKAGKQLLTLTPSEEGFSKINMGELTILPLIDALQGPDGNIALHTLSADYEGDAVVYRGARRFLDQQKETLSWETTITRQTGTFDAVATYRSEEPQQVTMYVGDKAYPFTLKATGEFPEPLNLHIGQIDLTESGTTEVRFETTANGTFDFYGIELYESDFYASSEEPLSVQFPIARSHFVFEDKGQAPDAHYADKLLDGKSSTRWIPSPRHQDNMGFEIDYGSSQQVSTITPVIETRLNQTDYFNSLEMTVSYMDDSGEWKKFTTLPASEANKGFEVNKAARLWRFDFSSNRRGTFSVSQMIMES</sequence>
<evidence type="ECO:0000256" key="6">
    <source>
        <dbReference type="ARBA" id="ARBA00023295"/>
    </source>
</evidence>
<keyword evidence="5" id="KW-0378">Hydrolase</keyword>
<evidence type="ECO:0000256" key="4">
    <source>
        <dbReference type="ARBA" id="ARBA00022729"/>
    </source>
</evidence>